<organism evidence="1 2">
    <name type="scientific">Hymenobacter fodinae</name>
    <dbReference type="NCBI Taxonomy" id="2510796"/>
    <lineage>
        <taxon>Bacteria</taxon>
        <taxon>Pseudomonadati</taxon>
        <taxon>Bacteroidota</taxon>
        <taxon>Cytophagia</taxon>
        <taxon>Cytophagales</taxon>
        <taxon>Hymenobacteraceae</taxon>
        <taxon>Hymenobacter</taxon>
    </lineage>
</organism>
<accession>A0A4Z0P9R8</accession>
<proteinExistence type="predicted"/>
<reference evidence="1 2" key="1">
    <citation type="submission" date="2019-04" db="EMBL/GenBank/DDBJ databases">
        <authorList>
            <person name="Feng G."/>
            <person name="Zhang J."/>
            <person name="Zhu H."/>
        </authorList>
    </citation>
    <scope>NUCLEOTIDE SEQUENCE [LARGE SCALE GENOMIC DNA]</scope>
    <source>
        <strain evidence="1 2">92R-1</strain>
    </source>
</reference>
<dbReference type="RefSeq" id="WP_135433908.1">
    <property type="nucleotide sequence ID" value="NZ_SRLA01000002.1"/>
</dbReference>
<comment type="caution">
    <text evidence="1">The sequence shown here is derived from an EMBL/GenBank/DDBJ whole genome shotgun (WGS) entry which is preliminary data.</text>
</comment>
<protein>
    <submittedName>
        <fullName evidence="1">Uncharacterized protein</fullName>
    </submittedName>
</protein>
<evidence type="ECO:0000313" key="2">
    <source>
        <dbReference type="Proteomes" id="UP000298337"/>
    </source>
</evidence>
<dbReference type="OrthoDB" id="4535590at2"/>
<sequence>MNSQLQAAIENLYSVFTRYPLNPHMEGSPLHSDLLTWNRTLTTQPLRELSVDHLGIFYFKVMTTWGSVDDFRHFLPRIFDLLATLDTGWEEWVALDKLKYGCWQTWPTSEQNAVQDYLLALWNELLTSESEIADVAFIDYFPAIMNVYPNVKSLLSIWSKFNSPKSIKRLIDFVLRRSEMILGSKQVSVFDNSAEPGVLFFCWLTSKRTIGTLTTIFFQNPEAEYSAQLSDLIQLLEATNQA</sequence>
<evidence type="ECO:0000313" key="1">
    <source>
        <dbReference type="EMBL" id="TGE08156.1"/>
    </source>
</evidence>
<keyword evidence="2" id="KW-1185">Reference proteome</keyword>
<dbReference type="Proteomes" id="UP000298337">
    <property type="component" value="Unassembled WGS sequence"/>
</dbReference>
<gene>
    <name evidence="1" type="ORF">EU556_10525</name>
</gene>
<dbReference type="EMBL" id="SRLA01000002">
    <property type="protein sequence ID" value="TGE08156.1"/>
    <property type="molecule type" value="Genomic_DNA"/>
</dbReference>
<dbReference type="AlphaFoldDB" id="A0A4Z0P9R8"/>
<name>A0A4Z0P9R8_9BACT</name>